<name>A0A834A4X9_9CHIR</name>
<dbReference type="AlphaFoldDB" id="A0A834A4X9"/>
<gene>
    <name evidence="8" type="ORF">HJG60_013276</name>
</gene>
<feature type="compositionally biased region" description="Low complexity" evidence="6">
    <location>
        <begin position="1"/>
        <end position="12"/>
    </location>
</feature>
<dbReference type="InterPro" id="IPR007237">
    <property type="entry name" value="CD20-like"/>
</dbReference>
<evidence type="ECO:0000256" key="6">
    <source>
        <dbReference type="SAM" id="MobiDB-lite"/>
    </source>
</evidence>
<feature type="region of interest" description="Disordered" evidence="6">
    <location>
        <begin position="1"/>
        <end position="44"/>
    </location>
</feature>
<evidence type="ECO:0000256" key="1">
    <source>
        <dbReference type="ARBA" id="ARBA00004141"/>
    </source>
</evidence>
<feature type="region of interest" description="Disordered" evidence="6">
    <location>
        <begin position="245"/>
        <end position="268"/>
    </location>
</feature>
<evidence type="ECO:0000256" key="4">
    <source>
        <dbReference type="ARBA" id="ARBA00022989"/>
    </source>
</evidence>
<evidence type="ECO:0000313" key="9">
    <source>
        <dbReference type="Proteomes" id="UP000664940"/>
    </source>
</evidence>
<dbReference type="EMBL" id="JABVXQ010000006">
    <property type="protein sequence ID" value="KAF6104888.1"/>
    <property type="molecule type" value="Genomic_DNA"/>
</dbReference>
<feature type="transmembrane region" description="Helical" evidence="7">
    <location>
        <begin position="52"/>
        <end position="71"/>
    </location>
</feature>
<evidence type="ECO:0000256" key="7">
    <source>
        <dbReference type="SAM" id="Phobius"/>
    </source>
</evidence>
<evidence type="ECO:0000256" key="2">
    <source>
        <dbReference type="ARBA" id="ARBA00009565"/>
    </source>
</evidence>
<feature type="transmembrane region" description="Helical" evidence="7">
    <location>
        <begin position="119"/>
        <end position="140"/>
    </location>
</feature>
<dbReference type="PANTHER" id="PTHR23320">
    <property type="entry name" value="MEMBRANE-SPANNING 4-DOMAINS SUBFAMILY A MS4A -RELATED"/>
    <property type="match status" value="1"/>
</dbReference>
<feature type="transmembrane region" description="Helical" evidence="7">
    <location>
        <begin position="91"/>
        <end position="112"/>
    </location>
</feature>
<comment type="similarity">
    <text evidence="2">Belongs to the MS4A family.</text>
</comment>
<evidence type="ECO:0000256" key="3">
    <source>
        <dbReference type="ARBA" id="ARBA00022692"/>
    </source>
</evidence>
<sequence length="268" mass="29452">MAAEATGAAAVAPRSGAGGLEPWQAFSPAQHGQTSPPLPPDWHPERPRKRTILLQGLGAFHIFIAMLHVVLGTSLISAAESLHLVVLKSWYPFWGAASFLFTGVSMIAMEMVPKTSLKVLCLVTHSMSIFCVLAGLFVIAKDLFLESSFESLVWRLQFPNRTVVYIQRLELGLFCLVCLELFLAGLTAVIAYRDYRLSAKKDDVPLAPDMSLGFGGPPPSYEDVIRSDTWAEQRQSAREVLCRPGPRGLQLHSEGQWTQRPAPPTARL</sequence>
<dbReference type="InterPro" id="IPR030417">
    <property type="entry name" value="MS4A"/>
</dbReference>
<evidence type="ECO:0000313" key="8">
    <source>
        <dbReference type="EMBL" id="KAF6104888.1"/>
    </source>
</evidence>
<dbReference type="Pfam" id="PF04103">
    <property type="entry name" value="CD20"/>
    <property type="match status" value="1"/>
</dbReference>
<evidence type="ECO:0000256" key="5">
    <source>
        <dbReference type="ARBA" id="ARBA00023136"/>
    </source>
</evidence>
<comment type="subcellular location">
    <subcellularLocation>
        <location evidence="1">Membrane</location>
        <topology evidence="1">Multi-pass membrane protein</topology>
    </subcellularLocation>
</comment>
<comment type="caution">
    <text evidence="8">The sequence shown here is derived from an EMBL/GenBank/DDBJ whole genome shotgun (WGS) entry which is preliminary data.</text>
</comment>
<keyword evidence="4 7" id="KW-1133">Transmembrane helix</keyword>
<accession>A0A834A4X9</accession>
<dbReference type="GO" id="GO:0005886">
    <property type="term" value="C:plasma membrane"/>
    <property type="evidence" value="ECO:0007669"/>
    <property type="project" value="TreeGrafter"/>
</dbReference>
<dbReference type="GO" id="GO:0007166">
    <property type="term" value="P:cell surface receptor signaling pathway"/>
    <property type="evidence" value="ECO:0007669"/>
    <property type="project" value="TreeGrafter"/>
</dbReference>
<proteinExistence type="inferred from homology"/>
<organism evidence="8 9">
    <name type="scientific">Phyllostomus discolor</name>
    <name type="common">pale spear-nosed bat</name>
    <dbReference type="NCBI Taxonomy" id="89673"/>
    <lineage>
        <taxon>Eukaryota</taxon>
        <taxon>Metazoa</taxon>
        <taxon>Chordata</taxon>
        <taxon>Craniata</taxon>
        <taxon>Vertebrata</taxon>
        <taxon>Euteleostomi</taxon>
        <taxon>Mammalia</taxon>
        <taxon>Eutheria</taxon>
        <taxon>Laurasiatheria</taxon>
        <taxon>Chiroptera</taxon>
        <taxon>Yangochiroptera</taxon>
        <taxon>Phyllostomidae</taxon>
        <taxon>Phyllostominae</taxon>
        <taxon>Phyllostomus</taxon>
    </lineage>
</organism>
<keyword evidence="3 7" id="KW-0812">Transmembrane</keyword>
<dbReference type="Proteomes" id="UP000664940">
    <property type="component" value="Unassembled WGS sequence"/>
</dbReference>
<keyword evidence="5 7" id="KW-0472">Membrane</keyword>
<protein>
    <submittedName>
        <fullName evidence="8">Membrane spanning 4-domains A10</fullName>
    </submittedName>
</protein>
<reference evidence="8 9" key="1">
    <citation type="journal article" date="2020" name="Nature">
        <title>Six reference-quality genomes reveal evolution of bat adaptations.</title>
        <authorList>
            <person name="Jebb D."/>
            <person name="Huang Z."/>
            <person name="Pippel M."/>
            <person name="Hughes G.M."/>
            <person name="Lavrichenko K."/>
            <person name="Devanna P."/>
            <person name="Winkler S."/>
            <person name="Jermiin L.S."/>
            <person name="Skirmuntt E.C."/>
            <person name="Katzourakis A."/>
            <person name="Burkitt-Gray L."/>
            <person name="Ray D.A."/>
            <person name="Sullivan K.A.M."/>
            <person name="Roscito J.G."/>
            <person name="Kirilenko B.M."/>
            <person name="Davalos L.M."/>
            <person name="Corthals A.P."/>
            <person name="Power M.L."/>
            <person name="Jones G."/>
            <person name="Ransome R.D."/>
            <person name="Dechmann D.K.N."/>
            <person name="Locatelli A.G."/>
            <person name="Puechmaille S.J."/>
            <person name="Fedrigo O."/>
            <person name="Jarvis E.D."/>
            <person name="Hiller M."/>
            <person name="Vernes S.C."/>
            <person name="Myers E.W."/>
            <person name="Teeling E.C."/>
        </authorList>
    </citation>
    <scope>NUCLEOTIDE SEQUENCE [LARGE SCALE GENOMIC DNA]</scope>
    <source>
        <strain evidence="8">Bat1K_MPI-CBG_1</strain>
    </source>
</reference>
<feature type="transmembrane region" description="Helical" evidence="7">
    <location>
        <begin position="171"/>
        <end position="192"/>
    </location>
</feature>
<dbReference type="PANTHER" id="PTHR23320:SF5">
    <property type="entry name" value="MEMBRANE-SPANNING 4-DOMAINS SUBFAMILY A MEMBER 10"/>
    <property type="match status" value="1"/>
</dbReference>